<evidence type="ECO:0000313" key="3">
    <source>
        <dbReference type="Proteomes" id="UP000218542"/>
    </source>
</evidence>
<keyword evidence="1" id="KW-1133">Transmembrane helix</keyword>
<accession>A0A286TUB2</accession>
<dbReference type="Proteomes" id="UP000218542">
    <property type="component" value="Unassembled WGS sequence"/>
</dbReference>
<keyword evidence="3" id="KW-1185">Reference proteome</keyword>
<dbReference type="AlphaFoldDB" id="A0A286TUB2"/>
<evidence type="ECO:0000313" key="2">
    <source>
        <dbReference type="EMBL" id="GAX59444.1"/>
    </source>
</evidence>
<name>A0A286TUB2_9BACT</name>
<sequence length="76" mass="9006">MSMIELFIGFIFLYIIVFIALVLRGWNRDFIVPVAFSYARNMLLNRILAYIFSPLYIVGRFMFGLRLLNPVLRSLR</sequence>
<keyword evidence="1" id="KW-0812">Transmembrane</keyword>
<keyword evidence="1" id="KW-0472">Membrane</keyword>
<dbReference type="EMBL" id="BAOS01000003">
    <property type="protein sequence ID" value="GAX59444.1"/>
    <property type="molecule type" value="Genomic_DNA"/>
</dbReference>
<feature type="transmembrane region" description="Helical" evidence="1">
    <location>
        <begin position="47"/>
        <end position="68"/>
    </location>
</feature>
<organism evidence="2 3">
    <name type="scientific">Candidatus Scalindua japonica</name>
    <dbReference type="NCBI Taxonomy" id="1284222"/>
    <lineage>
        <taxon>Bacteria</taxon>
        <taxon>Pseudomonadati</taxon>
        <taxon>Planctomycetota</taxon>
        <taxon>Candidatus Brocadiia</taxon>
        <taxon>Candidatus Brocadiales</taxon>
        <taxon>Candidatus Scalinduaceae</taxon>
        <taxon>Candidatus Scalindua</taxon>
    </lineage>
</organism>
<feature type="transmembrane region" description="Helical" evidence="1">
    <location>
        <begin position="6"/>
        <end position="26"/>
    </location>
</feature>
<gene>
    <name evidence="2" type="ORF">SCALIN_C03_0101</name>
</gene>
<reference evidence="3" key="1">
    <citation type="journal article" date="2017" name="Environ. Microbiol. Rep.">
        <title>Genetic Diversity of Marine Anaerobic Ammonium-Oxidizing Bacteria as Revealed by Genomic and Proteomic Analyses of 'Candidatus Scalindua japonica'.</title>
        <authorList>
            <person name="Oshiki M."/>
            <person name="Mizuto K."/>
            <person name="Kimura Z."/>
            <person name="Kindaichi T."/>
            <person name="Satoh H."/>
            <person name="Okabe S."/>
        </authorList>
    </citation>
    <scope>NUCLEOTIDE SEQUENCE [LARGE SCALE GENOMIC DNA]</scope>
    <source>
        <strain evidence="3">husup-a2</strain>
    </source>
</reference>
<protein>
    <submittedName>
        <fullName evidence="2">Uncharacterized protein</fullName>
    </submittedName>
</protein>
<proteinExistence type="predicted"/>
<evidence type="ECO:0000256" key="1">
    <source>
        <dbReference type="SAM" id="Phobius"/>
    </source>
</evidence>
<comment type="caution">
    <text evidence="2">The sequence shown here is derived from an EMBL/GenBank/DDBJ whole genome shotgun (WGS) entry which is preliminary data.</text>
</comment>